<dbReference type="WormBase" id="SRAE_0000055400">
    <property type="protein sequence ID" value="SRP01302"/>
    <property type="gene ID" value="WBGene00256300"/>
</dbReference>
<dbReference type="InterPro" id="IPR036397">
    <property type="entry name" value="RNaseH_sf"/>
</dbReference>
<dbReference type="InterPro" id="IPR012337">
    <property type="entry name" value="RNaseH-like_sf"/>
</dbReference>
<dbReference type="SUPFAM" id="SSF53098">
    <property type="entry name" value="Ribonuclease H-like"/>
    <property type="match status" value="1"/>
</dbReference>
<dbReference type="PANTHER" id="PTHR37984:SF5">
    <property type="entry name" value="PROTEIN NYNRIN-LIKE"/>
    <property type="match status" value="1"/>
</dbReference>
<reference evidence="4" key="2">
    <citation type="submission" date="2014-09" db="EMBL/GenBank/DDBJ databases">
        <authorList>
            <person name="Martin A.A."/>
        </authorList>
    </citation>
    <scope>NUCLEOTIDE SEQUENCE</scope>
    <source>
        <strain evidence="4">ED321</strain>
    </source>
</reference>
<dbReference type="GeneID" id="36373798"/>
<name>A0A090KV83_STRRB</name>
<dbReference type="GO" id="GO:0003676">
    <property type="term" value="F:nucleic acid binding"/>
    <property type="evidence" value="ECO:0007669"/>
    <property type="project" value="InterPro"/>
</dbReference>
<feature type="region of interest" description="Disordered" evidence="1">
    <location>
        <begin position="146"/>
        <end position="173"/>
    </location>
</feature>
<dbReference type="InterPro" id="IPR001584">
    <property type="entry name" value="Integrase_cat-core"/>
</dbReference>
<dbReference type="PROSITE" id="PS50994">
    <property type="entry name" value="INTEGRASE"/>
    <property type="match status" value="1"/>
</dbReference>
<protein>
    <submittedName>
        <fullName evidence="3 5">Integrase, catalytic core domain and Ribonuclease H-like domain-containing protein</fullName>
    </submittedName>
</protein>
<dbReference type="PANTHER" id="PTHR37984">
    <property type="entry name" value="PROTEIN CBG26694"/>
    <property type="match status" value="1"/>
</dbReference>
<proteinExistence type="predicted"/>
<dbReference type="WBParaSite" id="SRAE_0000055400.1">
    <property type="protein sequence ID" value="SRAE_0000055400.1"/>
    <property type="gene ID" value="WBGene00256300"/>
</dbReference>
<dbReference type="InterPro" id="IPR050951">
    <property type="entry name" value="Retrovirus_Pol_polyprotein"/>
</dbReference>
<dbReference type="EMBL" id="LN609407">
    <property type="protein sequence ID" value="CEF61430.1"/>
    <property type="molecule type" value="Genomic_DNA"/>
</dbReference>
<dbReference type="GO" id="GO:0015074">
    <property type="term" value="P:DNA integration"/>
    <property type="evidence" value="ECO:0007669"/>
    <property type="project" value="InterPro"/>
</dbReference>
<reference evidence="5" key="3">
    <citation type="submission" date="2020-12" db="UniProtKB">
        <authorList>
            <consortium name="WormBaseParasite"/>
        </authorList>
    </citation>
    <scope>IDENTIFICATION</scope>
</reference>
<accession>A0A090KV83</accession>
<dbReference type="Gene3D" id="3.30.420.10">
    <property type="entry name" value="Ribonuclease H-like superfamily/Ribonuclease H"/>
    <property type="match status" value="1"/>
</dbReference>
<evidence type="ECO:0000313" key="3">
    <source>
        <dbReference type="EMBL" id="CEF61430.1"/>
    </source>
</evidence>
<keyword evidence="4" id="KW-1185">Reference proteome</keyword>
<dbReference type="OrthoDB" id="8065885at2759"/>
<reference evidence="3" key="1">
    <citation type="submission" date="2014-09" db="EMBL/GenBank/DDBJ databases">
        <authorList>
            <person name="Aslett A.Martin."/>
        </authorList>
    </citation>
    <scope>NUCLEOTIDE SEQUENCE</scope>
    <source>
        <strain evidence="3">ED321 Heterogonic</strain>
    </source>
</reference>
<evidence type="ECO:0000313" key="5">
    <source>
        <dbReference type="WBParaSite" id="SRAE_0000055400.1"/>
    </source>
</evidence>
<evidence type="ECO:0000313" key="4">
    <source>
        <dbReference type="Proteomes" id="UP000035682"/>
    </source>
</evidence>
<evidence type="ECO:0000259" key="2">
    <source>
        <dbReference type="PROSITE" id="PS50994"/>
    </source>
</evidence>
<organism evidence="3">
    <name type="scientific">Strongyloides ratti</name>
    <name type="common">Parasitic roundworm</name>
    <dbReference type="NCBI Taxonomy" id="34506"/>
    <lineage>
        <taxon>Eukaryota</taxon>
        <taxon>Metazoa</taxon>
        <taxon>Ecdysozoa</taxon>
        <taxon>Nematoda</taxon>
        <taxon>Chromadorea</taxon>
        <taxon>Rhabditida</taxon>
        <taxon>Tylenchina</taxon>
        <taxon>Panagrolaimomorpha</taxon>
        <taxon>Strongyloidoidea</taxon>
        <taxon>Strongyloididae</taxon>
        <taxon>Strongyloides</taxon>
    </lineage>
</organism>
<gene>
    <name evidence="3 5 6" type="ORF">SRAE_0000055400</name>
</gene>
<dbReference type="Proteomes" id="UP000035682">
    <property type="component" value="Unplaced"/>
</dbReference>
<sequence length="211" mass="24124">MRNQTDIKDVIVEINTIHVLTCQRNRRINKRASKKEGEQGKKMKLENKGLSPFRAAEKFKMRKIKLSSAQLMLDNGKNLVSGRMKQYLNDNNIKQLSSAPYHSQSNGVAENLVKKLKNLFYRSLEEGISKKKAIRIFLKSYRNSLSSKTGKSSRELRISHSGRKPESKKGTCEKCESIAQRKIESPVVLRRSSRIGKMPRLDYKLLSGGEK</sequence>
<feature type="compositionally biased region" description="Basic and acidic residues" evidence="1">
    <location>
        <begin position="152"/>
        <end position="173"/>
    </location>
</feature>
<evidence type="ECO:0000256" key="1">
    <source>
        <dbReference type="SAM" id="MobiDB-lite"/>
    </source>
</evidence>
<evidence type="ECO:0000313" key="6">
    <source>
        <dbReference type="WormBase" id="SRAE_0000055400"/>
    </source>
</evidence>
<feature type="domain" description="Integrase catalytic" evidence="2">
    <location>
        <begin position="71"/>
        <end position="161"/>
    </location>
</feature>
<dbReference type="AlphaFoldDB" id="A0A090KV83"/>
<dbReference type="CTD" id="36373798"/>
<dbReference type="RefSeq" id="XP_024500639.1">
    <property type="nucleotide sequence ID" value="XM_024646459.1"/>
</dbReference>